<accession>A0A9J5YYN5</accession>
<comment type="caution">
    <text evidence="1">The sequence shown here is derived from an EMBL/GenBank/DDBJ whole genome shotgun (WGS) entry which is preliminary data.</text>
</comment>
<keyword evidence="2" id="KW-1185">Reference proteome</keyword>
<protein>
    <submittedName>
        <fullName evidence="1">Uncharacterized protein</fullName>
    </submittedName>
</protein>
<sequence>MGSLASQKSVGDSPKRSAIPTWTAVWTPNFPGGAGGLILGNGVENWHVGLFGELRRARRMIQWFAEVSLR</sequence>
<evidence type="ECO:0000313" key="2">
    <source>
        <dbReference type="Proteomes" id="UP000824120"/>
    </source>
</evidence>
<gene>
    <name evidence="1" type="ORF">H5410_027014</name>
</gene>
<proteinExistence type="predicted"/>
<dbReference type="AlphaFoldDB" id="A0A9J5YYN5"/>
<name>A0A9J5YYN5_SOLCO</name>
<reference evidence="1 2" key="1">
    <citation type="submission" date="2020-09" db="EMBL/GenBank/DDBJ databases">
        <title>De no assembly of potato wild relative species, Solanum commersonii.</title>
        <authorList>
            <person name="Cho K."/>
        </authorList>
    </citation>
    <scope>NUCLEOTIDE SEQUENCE [LARGE SCALE GENOMIC DNA]</scope>
    <source>
        <strain evidence="1">LZ3.2</strain>
        <tissue evidence="1">Leaf</tissue>
    </source>
</reference>
<evidence type="ECO:0000313" key="1">
    <source>
        <dbReference type="EMBL" id="KAG5605522.1"/>
    </source>
</evidence>
<organism evidence="1 2">
    <name type="scientific">Solanum commersonii</name>
    <name type="common">Commerson's wild potato</name>
    <name type="synonym">Commerson's nightshade</name>
    <dbReference type="NCBI Taxonomy" id="4109"/>
    <lineage>
        <taxon>Eukaryota</taxon>
        <taxon>Viridiplantae</taxon>
        <taxon>Streptophyta</taxon>
        <taxon>Embryophyta</taxon>
        <taxon>Tracheophyta</taxon>
        <taxon>Spermatophyta</taxon>
        <taxon>Magnoliopsida</taxon>
        <taxon>eudicotyledons</taxon>
        <taxon>Gunneridae</taxon>
        <taxon>Pentapetalae</taxon>
        <taxon>asterids</taxon>
        <taxon>lamiids</taxon>
        <taxon>Solanales</taxon>
        <taxon>Solanaceae</taxon>
        <taxon>Solanoideae</taxon>
        <taxon>Solaneae</taxon>
        <taxon>Solanum</taxon>
    </lineage>
</organism>
<dbReference type="EMBL" id="JACXVP010000005">
    <property type="protein sequence ID" value="KAG5605522.1"/>
    <property type="molecule type" value="Genomic_DNA"/>
</dbReference>
<dbReference type="Proteomes" id="UP000824120">
    <property type="component" value="Chromosome 5"/>
</dbReference>